<dbReference type="GO" id="GO:0060294">
    <property type="term" value="P:cilium movement involved in cell motility"/>
    <property type="evidence" value="ECO:0007669"/>
    <property type="project" value="UniProtKB-UniRule"/>
</dbReference>
<sequence>ELRESTDHLQNVRARVANALAATGAAILHVVNECIRLRTTRIGIDLTLDLVEEELQIERGLILDAINQLETFEDQVREQIGIQRGVKENLERDWSDKMVAFRIDEAAYRMLPGSRETVTMLRYPAVARFPEGYVSQAVTN</sequence>
<keyword evidence="3" id="KW-0175">Coiled coil</keyword>
<comment type="caution">
    <text evidence="5">The sequence shown here is derived from an EMBL/GenBank/DDBJ whole genome shotgun (WGS) entry which is preliminary data.</text>
</comment>
<evidence type="ECO:0000313" key="6">
    <source>
        <dbReference type="Proteomes" id="UP000198287"/>
    </source>
</evidence>
<evidence type="ECO:0000256" key="3">
    <source>
        <dbReference type="ARBA" id="ARBA00023054"/>
    </source>
</evidence>
<evidence type="ECO:0000256" key="4">
    <source>
        <dbReference type="RuleBase" id="RU367040"/>
    </source>
</evidence>
<proteinExistence type="inferred from homology"/>
<dbReference type="OrthoDB" id="5788000at2759"/>
<evidence type="ECO:0000313" key="5">
    <source>
        <dbReference type="EMBL" id="OXA56305.1"/>
    </source>
</evidence>
<dbReference type="PANTHER" id="PTHR19960:SF12">
    <property type="entry name" value="TEKTIN-4"/>
    <property type="match status" value="1"/>
</dbReference>
<dbReference type="EMBL" id="LNIX01000004">
    <property type="protein sequence ID" value="OXA56305.1"/>
    <property type="molecule type" value="Genomic_DNA"/>
</dbReference>
<keyword evidence="4" id="KW-0282">Flagellum</keyword>
<keyword evidence="4" id="KW-0969">Cilium</keyword>
<comment type="subcellular location">
    <subcellularLocation>
        <location evidence="4">Cytoplasm</location>
        <location evidence="4">Cytoskeleton</location>
        <location evidence="4">Cilium axoneme</location>
    </subcellularLocation>
</comment>
<dbReference type="PANTHER" id="PTHR19960">
    <property type="entry name" value="TEKTIN"/>
    <property type="match status" value="1"/>
</dbReference>
<organism evidence="5 6">
    <name type="scientific">Folsomia candida</name>
    <name type="common">Springtail</name>
    <dbReference type="NCBI Taxonomy" id="158441"/>
    <lineage>
        <taxon>Eukaryota</taxon>
        <taxon>Metazoa</taxon>
        <taxon>Ecdysozoa</taxon>
        <taxon>Arthropoda</taxon>
        <taxon>Hexapoda</taxon>
        <taxon>Collembola</taxon>
        <taxon>Entomobryomorpha</taxon>
        <taxon>Isotomoidea</taxon>
        <taxon>Isotomidae</taxon>
        <taxon>Proisotominae</taxon>
        <taxon>Folsomia</taxon>
    </lineage>
</organism>
<dbReference type="GO" id="GO:0060271">
    <property type="term" value="P:cilium assembly"/>
    <property type="evidence" value="ECO:0007669"/>
    <property type="project" value="UniProtKB-UniRule"/>
</dbReference>
<dbReference type="InterPro" id="IPR000435">
    <property type="entry name" value="Tektins"/>
</dbReference>
<dbReference type="InterPro" id="IPR048256">
    <property type="entry name" value="Tektin-like"/>
</dbReference>
<keyword evidence="4" id="KW-0966">Cell projection</keyword>
<evidence type="ECO:0000256" key="1">
    <source>
        <dbReference type="ARBA" id="ARBA00007209"/>
    </source>
</evidence>
<feature type="non-terminal residue" evidence="5">
    <location>
        <position position="1"/>
    </location>
</feature>
<evidence type="ECO:0000256" key="2">
    <source>
        <dbReference type="ARBA" id="ARBA00022490"/>
    </source>
</evidence>
<keyword evidence="2" id="KW-0963">Cytoplasm</keyword>
<dbReference type="STRING" id="158441.A0A226EFE4"/>
<reference evidence="5 6" key="1">
    <citation type="submission" date="2015-12" db="EMBL/GenBank/DDBJ databases">
        <title>The genome of Folsomia candida.</title>
        <authorList>
            <person name="Faddeeva A."/>
            <person name="Derks M.F."/>
            <person name="Anvar Y."/>
            <person name="Smit S."/>
            <person name="Van Straalen N."/>
            <person name="Roelofs D."/>
        </authorList>
    </citation>
    <scope>NUCLEOTIDE SEQUENCE [LARGE SCALE GENOMIC DNA]</scope>
    <source>
        <strain evidence="5 6">VU population</strain>
        <tissue evidence="5">Whole body</tissue>
    </source>
</reference>
<name>A0A226EFE4_FOLCA</name>
<accession>A0A226EFE4</accession>
<protein>
    <recommendedName>
        <fullName evidence="4">Tektin</fullName>
    </recommendedName>
</protein>
<dbReference type="GO" id="GO:0015630">
    <property type="term" value="C:microtubule cytoskeleton"/>
    <property type="evidence" value="ECO:0007669"/>
    <property type="project" value="UniProtKB-UniRule"/>
</dbReference>
<dbReference type="Pfam" id="PF03148">
    <property type="entry name" value="Tektin"/>
    <property type="match status" value="1"/>
</dbReference>
<dbReference type="GO" id="GO:0005634">
    <property type="term" value="C:nucleus"/>
    <property type="evidence" value="ECO:0007669"/>
    <property type="project" value="TreeGrafter"/>
</dbReference>
<comment type="similarity">
    <text evidence="1 4">Belongs to the tektin family.</text>
</comment>
<keyword evidence="6" id="KW-1185">Reference proteome</keyword>
<dbReference type="GO" id="GO:0005930">
    <property type="term" value="C:axoneme"/>
    <property type="evidence" value="ECO:0007669"/>
    <property type="project" value="UniProtKB-SubCell"/>
</dbReference>
<gene>
    <name evidence="5" type="ORF">Fcan01_08582</name>
</gene>
<dbReference type="Proteomes" id="UP000198287">
    <property type="component" value="Unassembled WGS sequence"/>
</dbReference>
<dbReference type="AlphaFoldDB" id="A0A226EFE4"/>